<dbReference type="PROSITE" id="PS51257">
    <property type="entry name" value="PROKAR_LIPOPROTEIN"/>
    <property type="match status" value="1"/>
</dbReference>
<dbReference type="RefSeq" id="WP_013936389.1">
    <property type="nucleotide sequence ID" value="NZ_CP022203.1"/>
</dbReference>
<evidence type="ECO:0008006" key="5">
    <source>
        <dbReference type="Google" id="ProtNLM"/>
    </source>
</evidence>
<name>A0A250JM01_9BACT</name>
<keyword evidence="4" id="KW-1185">Reference proteome</keyword>
<protein>
    <recommendedName>
        <fullName evidence="5">Lipoprotein</fullName>
    </recommendedName>
</protein>
<sequence length="172" mass="17257">MTKFLKTKAVLASLAAGALAFGTACKSDSGAARETTDTTDTGTMSDPNTGTTTDTDTTMSPGTGGTGMDDPMLTPETDPMDPNSVDPNADPTMPPGTGGTGTEVDPNLDPDMSSEPGTGGAGDVEPLDTADSDELDVDDDATLEPGTGGSGMTDPDNRLTPPTPLPENSSTR</sequence>
<dbReference type="AlphaFoldDB" id="A0A250JM01"/>
<feature type="compositionally biased region" description="Acidic residues" evidence="1">
    <location>
        <begin position="125"/>
        <end position="142"/>
    </location>
</feature>
<gene>
    <name evidence="3" type="ORF">MYMAC_000478</name>
</gene>
<organism evidence="3 4">
    <name type="scientific">Corallococcus macrosporus DSM 14697</name>
    <dbReference type="NCBI Taxonomy" id="1189310"/>
    <lineage>
        <taxon>Bacteria</taxon>
        <taxon>Pseudomonadati</taxon>
        <taxon>Myxococcota</taxon>
        <taxon>Myxococcia</taxon>
        <taxon>Myxococcales</taxon>
        <taxon>Cystobacterineae</taxon>
        <taxon>Myxococcaceae</taxon>
        <taxon>Corallococcus</taxon>
    </lineage>
</organism>
<reference evidence="3 4" key="1">
    <citation type="submission" date="2017-06" db="EMBL/GenBank/DDBJ databases">
        <title>Sequencing and comparative analysis of myxobacterial genomes.</title>
        <authorList>
            <person name="Rupp O."/>
            <person name="Goesmann A."/>
            <person name="Sogaard-Andersen L."/>
        </authorList>
    </citation>
    <scope>NUCLEOTIDE SEQUENCE [LARGE SCALE GENOMIC DNA]</scope>
    <source>
        <strain evidence="3 4">DSM 14697</strain>
    </source>
</reference>
<dbReference type="EMBL" id="CP022203">
    <property type="protein sequence ID" value="ATB44895.1"/>
    <property type="molecule type" value="Genomic_DNA"/>
</dbReference>
<evidence type="ECO:0000256" key="1">
    <source>
        <dbReference type="SAM" id="MobiDB-lite"/>
    </source>
</evidence>
<evidence type="ECO:0000313" key="4">
    <source>
        <dbReference type="Proteomes" id="UP000217343"/>
    </source>
</evidence>
<dbReference type="Proteomes" id="UP000217343">
    <property type="component" value="Chromosome"/>
</dbReference>
<feature type="chain" id="PRO_5012242077" description="Lipoprotein" evidence="2">
    <location>
        <begin position="27"/>
        <end position="172"/>
    </location>
</feature>
<proteinExistence type="predicted"/>
<dbReference type="KEGG" id="mmas:MYMAC_000478"/>
<feature type="compositionally biased region" description="Low complexity" evidence="1">
    <location>
        <begin position="38"/>
        <end position="61"/>
    </location>
</feature>
<keyword evidence="2" id="KW-0732">Signal</keyword>
<accession>A0A250JM01</accession>
<evidence type="ECO:0000313" key="3">
    <source>
        <dbReference type="EMBL" id="ATB44895.1"/>
    </source>
</evidence>
<evidence type="ECO:0000256" key="2">
    <source>
        <dbReference type="SAM" id="SignalP"/>
    </source>
</evidence>
<feature type="signal peptide" evidence="2">
    <location>
        <begin position="1"/>
        <end position="26"/>
    </location>
</feature>
<feature type="region of interest" description="Disordered" evidence="1">
    <location>
        <begin position="22"/>
        <end position="172"/>
    </location>
</feature>